<dbReference type="KEGG" id="cts:Ctha_2016"/>
<gene>
    <name evidence="1" type="ordered locus">Ctha_2016</name>
</gene>
<evidence type="ECO:0000313" key="1">
    <source>
        <dbReference type="EMBL" id="ACF14468.1"/>
    </source>
</evidence>
<proteinExistence type="predicted"/>
<protein>
    <submittedName>
        <fullName evidence="1">TOBE domain protein</fullName>
    </submittedName>
</protein>
<dbReference type="RefSeq" id="WP_012500551.1">
    <property type="nucleotide sequence ID" value="NC_011026.1"/>
</dbReference>
<sequence length="162" mass="17875">MTEDTEFLQTIEIWPLPPIEKRTIPTLNRIKGYIAKIDSAAGISLVDVATGAGILTVLILDTPKSLSYLKEAHPVHLLFKETEVAIAAPEIDKVSYSNVMDGIIEDILLGELLAEVTIAAEKETIRSIITKRAYRYLGLAKGKAVKWITKADEIVFEVAVRD</sequence>
<dbReference type="Gene3D" id="2.40.50.100">
    <property type="match status" value="1"/>
</dbReference>
<dbReference type="HOGENOM" id="CLU_129782_1_1_10"/>
<evidence type="ECO:0000313" key="2">
    <source>
        <dbReference type="Proteomes" id="UP000001208"/>
    </source>
</evidence>
<accession>B3QUW7</accession>
<dbReference type="AlphaFoldDB" id="B3QUW7"/>
<dbReference type="EMBL" id="CP001100">
    <property type="protein sequence ID" value="ACF14468.1"/>
    <property type="molecule type" value="Genomic_DNA"/>
</dbReference>
<name>B3QUW7_CHLT3</name>
<dbReference type="STRING" id="517418.Ctha_2016"/>
<reference evidence="1 2" key="1">
    <citation type="submission" date="2008-06" db="EMBL/GenBank/DDBJ databases">
        <title>Complete sequence of Chloroherpeton thalassium ATCC 35110.</title>
        <authorList>
            <consortium name="US DOE Joint Genome Institute"/>
            <person name="Lucas S."/>
            <person name="Copeland A."/>
            <person name="Lapidus A."/>
            <person name="Glavina del Rio T."/>
            <person name="Dalin E."/>
            <person name="Tice H."/>
            <person name="Bruce D."/>
            <person name="Goodwin L."/>
            <person name="Pitluck S."/>
            <person name="Schmutz J."/>
            <person name="Larimer F."/>
            <person name="Land M."/>
            <person name="Hauser L."/>
            <person name="Kyrpides N."/>
            <person name="Mikhailova N."/>
            <person name="Liu Z."/>
            <person name="Li T."/>
            <person name="Zhao F."/>
            <person name="Overmann J."/>
            <person name="Bryant D.A."/>
            <person name="Richardson P."/>
        </authorList>
    </citation>
    <scope>NUCLEOTIDE SEQUENCE [LARGE SCALE GENOMIC DNA]</scope>
    <source>
        <strain evidence="2">ATCC 35110 / GB-78</strain>
    </source>
</reference>
<dbReference type="eggNOG" id="COG3585">
    <property type="taxonomic scope" value="Bacteria"/>
</dbReference>
<dbReference type="Proteomes" id="UP000001208">
    <property type="component" value="Chromosome"/>
</dbReference>
<dbReference type="SUPFAM" id="SSF50331">
    <property type="entry name" value="MOP-like"/>
    <property type="match status" value="1"/>
</dbReference>
<keyword evidence="2" id="KW-1185">Reference proteome</keyword>
<organism evidence="1 2">
    <name type="scientific">Chloroherpeton thalassium (strain ATCC 35110 / GB-78)</name>
    <dbReference type="NCBI Taxonomy" id="517418"/>
    <lineage>
        <taxon>Bacteria</taxon>
        <taxon>Pseudomonadati</taxon>
        <taxon>Chlorobiota</taxon>
        <taxon>Chlorobiia</taxon>
        <taxon>Chlorobiales</taxon>
        <taxon>Chloroherpetonaceae</taxon>
        <taxon>Chloroherpeton</taxon>
    </lineage>
</organism>
<dbReference type="InterPro" id="IPR008995">
    <property type="entry name" value="Mo/tungstate-bd_C_term_dom"/>
</dbReference>